<gene>
    <name evidence="9" type="primary">tpiA</name>
    <name evidence="11" type="ORF">I5731_04255</name>
</gene>
<evidence type="ECO:0000256" key="8">
    <source>
        <dbReference type="ARBA" id="ARBA00023235"/>
    </source>
</evidence>
<comment type="caution">
    <text evidence="11">The sequence shown here is derived from an EMBL/GenBank/DDBJ whole genome shotgun (WGS) entry which is preliminary data.</text>
</comment>
<comment type="pathway">
    <text evidence="2 9 10">Carbohydrate degradation; glycolysis; D-glyceraldehyde 3-phosphate from glycerone phosphate: step 1/1.</text>
</comment>
<dbReference type="Pfam" id="PF00121">
    <property type="entry name" value="TIM"/>
    <property type="match status" value="1"/>
</dbReference>
<reference evidence="11" key="1">
    <citation type="submission" date="2020-12" db="EMBL/GenBank/DDBJ databases">
        <title>Methylobrevis albus sp. nov., isolated from fresh water lack sediment.</title>
        <authorList>
            <person name="Zou Q."/>
        </authorList>
    </citation>
    <scope>NUCLEOTIDE SEQUENCE</scope>
    <source>
        <strain evidence="11">L22</strain>
    </source>
</reference>
<comment type="pathway">
    <text evidence="3">Carbohydrate metabolism; erythritol degradation.</text>
</comment>
<evidence type="ECO:0000256" key="9">
    <source>
        <dbReference type="HAMAP-Rule" id="MF_00147"/>
    </source>
</evidence>
<feature type="active site" description="Electrophile" evidence="9">
    <location>
        <position position="99"/>
    </location>
</feature>
<comment type="pathway">
    <text evidence="9 10">Carbohydrate biosynthesis; gluconeogenesis.</text>
</comment>
<evidence type="ECO:0000313" key="11">
    <source>
        <dbReference type="EMBL" id="MBH0237026.1"/>
    </source>
</evidence>
<dbReference type="PROSITE" id="PS00171">
    <property type="entry name" value="TIM_1"/>
    <property type="match status" value="1"/>
</dbReference>
<dbReference type="PROSITE" id="PS51440">
    <property type="entry name" value="TIM_2"/>
    <property type="match status" value="1"/>
</dbReference>
<evidence type="ECO:0000256" key="3">
    <source>
        <dbReference type="ARBA" id="ARBA00004939"/>
    </source>
</evidence>
<dbReference type="GO" id="GO:0019563">
    <property type="term" value="P:glycerol catabolic process"/>
    <property type="evidence" value="ECO:0007669"/>
    <property type="project" value="TreeGrafter"/>
</dbReference>
<dbReference type="PANTHER" id="PTHR21139:SF42">
    <property type="entry name" value="TRIOSEPHOSPHATE ISOMERASE"/>
    <property type="match status" value="1"/>
</dbReference>
<comment type="similarity">
    <text evidence="4 9 10">Belongs to the triosephosphate isomerase family.</text>
</comment>
<dbReference type="Proteomes" id="UP000631694">
    <property type="component" value="Unassembled WGS sequence"/>
</dbReference>
<feature type="binding site" evidence="9">
    <location>
        <begin position="12"/>
        <end position="14"/>
    </location>
    <ligand>
        <name>substrate</name>
    </ligand>
</feature>
<evidence type="ECO:0000256" key="4">
    <source>
        <dbReference type="ARBA" id="ARBA00007422"/>
    </source>
</evidence>
<comment type="subcellular location">
    <subcellularLocation>
        <location evidence="9 10">Cytoplasm</location>
    </subcellularLocation>
</comment>
<evidence type="ECO:0000256" key="1">
    <source>
        <dbReference type="ARBA" id="ARBA00000148"/>
    </source>
</evidence>
<keyword evidence="6 9" id="KW-0963">Cytoplasm</keyword>
<name>A0A931MYS4_9HYPH</name>
<dbReference type="CDD" id="cd00311">
    <property type="entry name" value="TIM"/>
    <property type="match status" value="1"/>
</dbReference>
<evidence type="ECO:0000256" key="6">
    <source>
        <dbReference type="ARBA" id="ARBA00022490"/>
    </source>
</evidence>
<evidence type="ECO:0000256" key="7">
    <source>
        <dbReference type="ARBA" id="ARBA00023152"/>
    </source>
</evidence>
<keyword evidence="5 9" id="KW-0312">Gluconeogenesis</keyword>
<organism evidence="11 12">
    <name type="scientific">Methylobrevis albus</name>
    <dbReference type="NCBI Taxonomy" id="2793297"/>
    <lineage>
        <taxon>Bacteria</taxon>
        <taxon>Pseudomonadati</taxon>
        <taxon>Pseudomonadota</taxon>
        <taxon>Alphaproteobacteria</taxon>
        <taxon>Hyphomicrobiales</taxon>
        <taxon>Pleomorphomonadaceae</taxon>
        <taxon>Methylobrevis</taxon>
    </lineage>
</organism>
<keyword evidence="7 9" id="KW-0324">Glycolysis</keyword>
<dbReference type="SUPFAM" id="SSF51351">
    <property type="entry name" value="Triosephosphate isomerase (TIM)"/>
    <property type="match status" value="1"/>
</dbReference>
<dbReference type="InterPro" id="IPR013785">
    <property type="entry name" value="Aldolase_TIM"/>
</dbReference>
<dbReference type="HAMAP" id="MF_00147_B">
    <property type="entry name" value="TIM_B"/>
    <property type="match status" value="1"/>
</dbReference>
<dbReference type="InterPro" id="IPR000652">
    <property type="entry name" value="Triosephosphate_isomerase"/>
</dbReference>
<keyword evidence="12" id="KW-1185">Reference proteome</keyword>
<dbReference type="GO" id="GO:0046166">
    <property type="term" value="P:glyceraldehyde-3-phosphate biosynthetic process"/>
    <property type="evidence" value="ECO:0007669"/>
    <property type="project" value="TreeGrafter"/>
</dbReference>
<dbReference type="InterPro" id="IPR035990">
    <property type="entry name" value="TIM_sf"/>
</dbReference>
<dbReference type="FunFam" id="3.20.20.70:FF:000016">
    <property type="entry name" value="Triosephosphate isomerase"/>
    <property type="match status" value="1"/>
</dbReference>
<proteinExistence type="inferred from homology"/>
<feature type="active site" description="Proton acceptor" evidence="9">
    <location>
        <position position="169"/>
    </location>
</feature>
<comment type="catalytic activity">
    <reaction evidence="1">
        <text>L-erythrulose 1-phosphate = D-erythrulose 4-phosphate</text>
        <dbReference type="Rhea" id="RHEA:49588"/>
        <dbReference type="ChEBI" id="CHEBI:58002"/>
        <dbReference type="ChEBI" id="CHEBI:90796"/>
        <dbReference type="EC" id="5.3.1.33"/>
    </reaction>
</comment>
<dbReference type="GO" id="GO:0006096">
    <property type="term" value="P:glycolytic process"/>
    <property type="evidence" value="ECO:0007669"/>
    <property type="project" value="UniProtKB-UniRule"/>
</dbReference>
<evidence type="ECO:0000256" key="10">
    <source>
        <dbReference type="RuleBase" id="RU363013"/>
    </source>
</evidence>
<evidence type="ECO:0000256" key="2">
    <source>
        <dbReference type="ARBA" id="ARBA00004680"/>
    </source>
</evidence>
<dbReference type="GO" id="GO:0005829">
    <property type="term" value="C:cytosol"/>
    <property type="evidence" value="ECO:0007669"/>
    <property type="project" value="TreeGrafter"/>
</dbReference>
<dbReference type="Gene3D" id="3.20.20.70">
    <property type="entry name" value="Aldolase class I"/>
    <property type="match status" value="1"/>
</dbReference>
<dbReference type="InterPro" id="IPR022896">
    <property type="entry name" value="TrioseP_Isoase_bac/euk"/>
</dbReference>
<dbReference type="PANTHER" id="PTHR21139">
    <property type="entry name" value="TRIOSEPHOSPHATE ISOMERASE"/>
    <property type="match status" value="1"/>
</dbReference>
<accession>A0A931MYS4</accession>
<evidence type="ECO:0000313" key="12">
    <source>
        <dbReference type="Proteomes" id="UP000631694"/>
    </source>
</evidence>
<sequence>MTPSIRPLVAGNWKMNGLAASAAEFRAILAGYDASLAGAIDLAVFPPATLLAAFATAAAETGVIVGGQDCHAAASGAHTGDISAEMLADAGAGAVIVGHSERRTDHDETDADVCAKALAARRAGLIAVICIGETLDERDRGVTLDVVGRQLTGSLPVGATAANVVVAYEPVWAIGTGRTPTAEDVATVHAFIRDRLVHRFGAEGEVIRILYGGSVKPGNAAELMAIPHVDGALVGGASLKAADFLGIAGAYRSLTAA</sequence>
<comment type="catalytic activity">
    <reaction evidence="9 10">
        <text>D-glyceraldehyde 3-phosphate = dihydroxyacetone phosphate</text>
        <dbReference type="Rhea" id="RHEA:18585"/>
        <dbReference type="ChEBI" id="CHEBI:57642"/>
        <dbReference type="ChEBI" id="CHEBI:59776"/>
        <dbReference type="EC" id="5.3.1.1"/>
    </reaction>
</comment>
<dbReference type="InterPro" id="IPR020861">
    <property type="entry name" value="Triosephosphate_isomerase_AS"/>
</dbReference>
<dbReference type="RefSeq" id="WP_197310104.1">
    <property type="nucleotide sequence ID" value="NZ_JADZLT010000040.1"/>
</dbReference>
<comment type="subunit">
    <text evidence="9 10">Homodimer.</text>
</comment>
<feature type="binding site" evidence="9">
    <location>
        <position position="175"/>
    </location>
    <ligand>
        <name>substrate</name>
    </ligand>
</feature>
<evidence type="ECO:0000256" key="5">
    <source>
        <dbReference type="ARBA" id="ARBA00022432"/>
    </source>
</evidence>
<dbReference type="EC" id="5.3.1.1" evidence="9 10"/>
<protein>
    <recommendedName>
        <fullName evidence="9 10">Triosephosphate isomerase</fullName>
        <shortName evidence="9">TIM</shortName>
        <shortName evidence="9">TPI</shortName>
        <ecNumber evidence="9 10">5.3.1.1</ecNumber>
    </recommendedName>
    <alternativeName>
        <fullName evidence="9">Triose-phosphate isomerase</fullName>
    </alternativeName>
</protein>
<dbReference type="AlphaFoldDB" id="A0A931MYS4"/>
<dbReference type="GO" id="GO:0004807">
    <property type="term" value="F:triose-phosphate isomerase activity"/>
    <property type="evidence" value="ECO:0007669"/>
    <property type="project" value="UniProtKB-UniRule"/>
</dbReference>
<dbReference type="NCBIfam" id="TIGR00419">
    <property type="entry name" value="tim"/>
    <property type="match status" value="1"/>
</dbReference>
<feature type="binding site" evidence="9">
    <location>
        <begin position="235"/>
        <end position="236"/>
    </location>
    <ligand>
        <name>substrate</name>
    </ligand>
</feature>
<dbReference type="GO" id="GO:0006094">
    <property type="term" value="P:gluconeogenesis"/>
    <property type="evidence" value="ECO:0007669"/>
    <property type="project" value="UniProtKB-UniRule"/>
</dbReference>
<feature type="binding site" evidence="9">
    <location>
        <position position="214"/>
    </location>
    <ligand>
        <name>substrate</name>
    </ligand>
</feature>
<comment type="function">
    <text evidence="9">Involved in the gluconeogenesis. Catalyzes stereospecifically the conversion of dihydroxyacetone phosphate (DHAP) to D-glyceraldehyde-3-phosphate (G3P).</text>
</comment>
<keyword evidence="8 9" id="KW-0413">Isomerase</keyword>
<dbReference type="EMBL" id="JADZLT010000040">
    <property type="protein sequence ID" value="MBH0237026.1"/>
    <property type="molecule type" value="Genomic_DNA"/>
</dbReference>